<reference evidence="1" key="1">
    <citation type="journal article" date="2014" name="Front. Microbiol.">
        <title>High frequency of phylogenetically diverse reductive dehalogenase-homologous genes in deep subseafloor sedimentary metagenomes.</title>
        <authorList>
            <person name="Kawai M."/>
            <person name="Futagami T."/>
            <person name="Toyoda A."/>
            <person name="Takaki Y."/>
            <person name="Nishi S."/>
            <person name="Hori S."/>
            <person name="Arai W."/>
            <person name="Tsubouchi T."/>
            <person name="Morono Y."/>
            <person name="Uchiyama I."/>
            <person name="Ito T."/>
            <person name="Fujiyama A."/>
            <person name="Inagaki F."/>
            <person name="Takami H."/>
        </authorList>
    </citation>
    <scope>NUCLEOTIDE SEQUENCE</scope>
    <source>
        <strain evidence="1">Expedition CK06-06</strain>
    </source>
</reference>
<gene>
    <name evidence="1" type="ORF">S01H1_40599</name>
</gene>
<dbReference type="Pfam" id="PF11225">
    <property type="entry name" value="DUF3024"/>
    <property type="match status" value="1"/>
</dbReference>
<protein>
    <submittedName>
        <fullName evidence="1">Uncharacterized protein</fullName>
    </submittedName>
</protein>
<evidence type="ECO:0000313" key="1">
    <source>
        <dbReference type="EMBL" id="GAG07327.1"/>
    </source>
</evidence>
<organism evidence="1">
    <name type="scientific">marine sediment metagenome</name>
    <dbReference type="NCBI Taxonomy" id="412755"/>
    <lineage>
        <taxon>unclassified sequences</taxon>
        <taxon>metagenomes</taxon>
        <taxon>ecological metagenomes</taxon>
    </lineage>
</organism>
<dbReference type="InterPro" id="IPR021388">
    <property type="entry name" value="DUF3024"/>
</dbReference>
<proteinExistence type="predicted"/>
<sequence length="137" mass="15988">MATRRKAWMIRPAKKPTSSLSDTLKAEVEAKASDLIADVLKPKHIRPPKEDERFNYITDIGTKWYRHYFYFFSTYACPDPNALSPTFESKFARMEYIGDAKFALYFMRHNGKWVGIYDALSVDESMKAIQDDSWFVP</sequence>
<dbReference type="EMBL" id="BARS01025717">
    <property type="protein sequence ID" value="GAG07327.1"/>
    <property type="molecule type" value="Genomic_DNA"/>
</dbReference>
<name>X0V7H7_9ZZZZ</name>
<comment type="caution">
    <text evidence="1">The sequence shown here is derived from an EMBL/GenBank/DDBJ whole genome shotgun (WGS) entry which is preliminary data.</text>
</comment>
<dbReference type="AlphaFoldDB" id="X0V7H7"/>
<accession>X0V7H7</accession>